<accession>K2H031</accession>
<name>K2H031_9BACT</name>
<dbReference type="EMBL" id="AMFJ01000225">
    <property type="protein sequence ID" value="EKE29115.1"/>
    <property type="molecule type" value="Genomic_DNA"/>
</dbReference>
<sequence length="237" mass="27827">MNDSNIALKKPDNKRKYKKIQKSPKKKDVLVENAFDFIRGFFCENSRNSYLKIAEYLSDNFFDGKIEWVQKKKFADGKAKSFHQLCIRLKEMDENLPKKSYLYNSLGLHVDNHLLKDTDVFHTYGKLPVSHQIQLLTVHDLEKKMELIREIRDNPCSVRDLKEKIKKIVPARKRSSKGPSLEKLLERLKKDLTKKLQLFEDYPVTDEEKTVISEIRDDISRTIDSIDRLNVNSQIDA</sequence>
<comment type="caution">
    <text evidence="1">The sequence shown here is derived from an EMBL/GenBank/DDBJ whole genome shotgun (WGS) entry which is preliminary data.</text>
</comment>
<proteinExistence type="predicted"/>
<gene>
    <name evidence="1" type="ORF">ACD_2C00225G0003</name>
</gene>
<dbReference type="AlphaFoldDB" id="K2H031"/>
<reference evidence="1" key="1">
    <citation type="journal article" date="2012" name="Science">
        <title>Fermentation, hydrogen, and sulfur metabolism in multiple uncultivated bacterial phyla.</title>
        <authorList>
            <person name="Wrighton K.C."/>
            <person name="Thomas B.C."/>
            <person name="Sharon I."/>
            <person name="Miller C.S."/>
            <person name="Castelle C.J."/>
            <person name="VerBerkmoes N.C."/>
            <person name="Wilkins M.J."/>
            <person name="Hettich R.L."/>
            <person name="Lipton M.S."/>
            <person name="Williams K.H."/>
            <person name="Long P.E."/>
            <person name="Banfield J.F."/>
        </authorList>
    </citation>
    <scope>NUCLEOTIDE SEQUENCE [LARGE SCALE GENOMIC DNA]</scope>
</reference>
<organism evidence="1">
    <name type="scientific">uncultured bacterium</name>
    <name type="common">gcode 4</name>
    <dbReference type="NCBI Taxonomy" id="1234023"/>
    <lineage>
        <taxon>Bacteria</taxon>
        <taxon>environmental samples</taxon>
    </lineage>
</organism>
<evidence type="ECO:0000313" key="1">
    <source>
        <dbReference type="EMBL" id="EKE29115.1"/>
    </source>
</evidence>
<protein>
    <submittedName>
        <fullName evidence="1">Radical SAM protein</fullName>
    </submittedName>
</protein>